<evidence type="ECO:0000313" key="2">
    <source>
        <dbReference type="EMBL" id="JAI00995.1"/>
    </source>
</evidence>
<sequence length="229" mass="25273">MSALSEREQEGSRTLLLVLSDSDLTEVCKNVIDESISTQNREVVMDAMLMLSQSAETILKRKKVSREVIFNYLENEGIDMPASPTKKQLIEITLQFWASNTRADDVTTDDTEDDSDDQETEDGVTSTSALPPPTVVQVSSTSQNSPESASSHPSPVAANKPDRAQDAKEKSKNKGSVDETFGRQVESEIKLIKDPETQKSLQDIILMIIRNANKAEQRAPLHPVPQSTE</sequence>
<dbReference type="EMBL" id="GBXM01007583">
    <property type="protein sequence ID" value="JAI00995.1"/>
    <property type="molecule type" value="Transcribed_RNA"/>
</dbReference>
<proteinExistence type="predicted"/>
<dbReference type="Pfam" id="PF15008">
    <property type="entry name" value="DUF4518"/>
    <property type="match status" value="1"/>
</dbReference>
<accession>A0A0E9XED9</accession>
<dbReference type="InterPro" id="IPR026698">
    <property type="entry name" value="UPF_C3orf38"/>
</dbReference>
<name>A0A0E9XED9_ANGAN</name>
<protein>
    <submittedName>
        <fullName evidence="2">Uncharacterized protein</fullName>
    </submittedName>
</protein>
<evidence type="ECO:0000256" key="1">
    <source>
        <dbReference type="SAM" id="MobiDB-lite"/>
    </source>
</evidence>
<feature type="compositionally biased region" description="Polar residues" evidence="1">
    <location>
        <begin position="144"/>
        <end position="153"/>
    </location>
</feature>
<reference evidence="2" key="2">
    <citation type="journal article" date="2015" name="Fish Shellfish Immunol.">
        <title>Early steps in the European eel (Anguilla anguilla)-Vibrio vulnificus interaction in the gills: Role of the RtxA13 toxin.</title>
        <authorList>
            <person name="Callol A."/>
            <person name="Pajuelo D."/>
            <person name="Ebbesson L."/>
            <person name="Teles M."/>
            <person name="MacKenzie S."/>
            <person name="Amaro C."/>
        </authorList>
    </citation>
    <scope>NUCLEOTIDE SEQUENCE</scope>
</reference>
<feature type="region of interest" description="Disordered" evidence="1">
    <location>
        <begin position="103"/>
        <end position="187"/>
    </location>
</feature>
<feature type="compositionally biased region" description="Basic and acidic residues" evidence="1">
    <location>
        <begin position="160"/>
        <end position="187"/>
    </location>
</feature>
<organism evidence="2">
    <name type="scientific">Anguilla anguilla</name>
    <name type="common">European freshwater eel</name>
    <name type="synonym">Muraena anguilla</name>
    <dbReference type="NCBI Taxonomy" id="7936"/>
    <lineage>
        <taxon>Eukaryota</taxon>
        <taxon>Metazoa</taxon>
        <taxon>Chordata</taxon>
        <taxon>Craniata</taxon>
        <taxon>Vertebrata</taxon>
        <taxon>Euteleostomi</taxon>
        <taxon>Actinopterygii</taxon>
        <taxon>Neopterygii</taxon>
        <taxon>Teleostei</taxon>
        <taxon>Anguilliformes</taxon>
        <taxon>Anguillidae</taxon>
        <taxon>Anguilla</taxon>
    </lineage>
</organism>
<dbReference type="PANTHER" id="PTHR21084:SF1">
    <property type="entry name" value="DENSE INCISORS"/>
    <property type="match status" value="1"/>
</dbReference>
<reference evidence="2" key="1">
    <citation type="submission" date="2014-11" db="EMBL/GenBank/DDBJ databases">
        <authorList>
            <person name="Amaro Gonzalez C."/>
        </authorList>
    </citation>
    <scope>NUCLEOTIDE SEQUENCE</scope>
</reference>
<dbReference type="AlphaFoldDB" id="A0A0E9XED9"/>
<dbReference type="PANTHER" id="PTHR21084">
    <property type="entry name" value="DENSE INCISORS"/>
    <property type="match status" value="1"/>
</dbReference>
<feature type="compositionally biased region" description="Acidic residues" evidence="1">
    <location>
        <begin position="106"/>
        <end position="122"/>
    </location>
</feature>